<dbReference type="GO" id="GO:0015293">
    <property type="term" value="F:symporter activity"/>
    <property type="evidence" value="ECO:0007669"/>
    <property type="project" value="UniProtKB-KW"/>
</dbReference>
<dbReference type="CDD" id="cd11480">
    <property type="entry name" value="SLC5sbd_u4"/>
    <property type="match status" value="1"/>
</dbReference>
<keyword evidence="7 10" id="KW-1133">Transmembrane helix</keyword>
<feature type="transmembrane region" description="Helical" evidence="10">
    <location>
        <begin position="153"/>
        <end position="172"/>
    </location>
</feature>
<keyword evidence="8 10" id="KW-0472">Membrane</keyword>
<feature type="transmembrane region" description="Helical" evidence="10">
    <location>
        <begin position="120"/>
        <end position="147"/>
    </location>
</feature>
<feature type="transmembrane region" description="Helical" evidence="10">
    <location>
        <begin position="394"/>
        <end position="415"/>
    </location>
</feature>
<gene>
    <name evidence="11" type="ORF">GKO32_14350</name>
</gene>
<dbReference type="PROSITE" id="PS50283">
    <property type="entry name" value="NA_SOLUT_SYMP_3"/>
    <property type="match status" value="1"/>
</dbReference>
<feature type="transmembrane region" description="Helical" evidence="10">
    <location>
        <begin position="269"/>
        <end position="294"/>
    </location>
</feature>
<dbReference type="GO" id="GO:0015123">
    <property type="term" value="F:acetate transmembrane transporter activity"/>
    <property type="evidence" value="ECO:0007669"/>
    <property type="project" value="TreeGrafter"/>
</dbReference>
<feature type="transmembrane region" description="Helical" evidence="10">
    <location>
        <begin position="461"/>
        <end position="479"/>
    </location>
</feature>
<name>A0A6N7Z4C6_9PSEU</name>
<keyword evidence="3" id="KW-0813">Transport</keyword>
<organism evidence="11 12">
    <name type="scientific">Amycolatopsis pithecellobii</name>
    <dbReference type="NCBI Taxonomy" id="664692"/>
    <lineage>
        <taxon>Bacteria</taxon>
        <taxon>Bacillati</taxon>
        <taxon>Actinomycetota</taxon>
        <taxon>Actinomycetes</taxon>
        <taxon>Pseudonocardiales</taxon>
        <taxon>Pseudonocardiaceae</taxon>
        <taxon>Amycolatopsis</taxon>
    </lineage>
</organism>
<evidence type="ECO:0000256" key="7">
    <source>
        <dbReference type="ARBA" id="ARBA00022989"/>
    </source>
</evidence>
<dbReference type="InterPro" id="IPR001734">
    <property type="entry name" value="Na/solute_symporter"/>
</dbReference>
<evidence type="ECO:0000256" key="1">
    <source>
        <dbReference type="ARBA" id="ARBA00004651"/>
    </source>
</evidence>
<evidence type="ECO:0000256" key="9">
    <source>
        <dbReference type="RuleBase" id="RU362091"/>
    </source>
</evidence>
<dbReference type="AlphaFoldDB" id="A0A6N7Z4C6"/>
<evidence type="ECO:0000256" key="8">
    <source>
        <dbReference type="ARBA" id="ARBA00023136"/>
    </source>
</evidence>
<keyword evidence="12" id="KW-1185">Reference proteome</keyword>
<feature type="transmembrane region" description="Helical" evidence="10">
    <location>
        <begin position="47"/>
        <end position="69"/>
    </location>
</feature>
<evidence type="ECO:0000313" key="12">
    <source>
        <dbReference type="Proteomes" id="UP000440096"/>
    </source>
</evidence>
<dbReference type="InterPro" id="IPR050277">
    <property type="entry name" value="Sodium:Solute_Symporter"/>
</dbReference>
<evidence type="ECO:0000256" key="4">
    <source>
        <dbReference type="ARBA" id="ARBA00022475"/>
    </source>
</evidence>
<dbReference type="PANTHER" id="PTHR48086:SF6">
    <property type="entry name" value="CATION_ACETATE SYMPORTER ACTP"/>
    <property type="match status" value="1"/>
</dbReference>
<keyword evidence="4" id="KW-1003">Cell membrane</keyword>
<accession>A0A6N7Z4C6</accession>
<dbReference type="EMBL" id="WMBA01000018">
    <property type="protein sequence ID" value="MTD55154.1"/>
    <property type="molecule type" value="Genomic_DNA"/>
</dbReference>
<dbReference type="OrthoDB" id="9764416at2"/>
<dbReference type="GO" id="GO:0006847">
    <property type="term" value="P:plasma membrane acetate transport"/>
    <property type="evidence" value="ECO:0007669"/>
    <property type="project" value="TreeGrafter"/>
</dbReference>
<proteinExistence type="inferred from homology"/>
<feature type="transmembrane region" description="Helical" evidence="10">
    <location>
        <begin position="233"/>
        <end position="257"/>
    </location>
</feature>
<dbReference type="RefSeq" id="WP_154757356.1">
    <property type="nucleotide sequence ID" value="NZ_WMBA01000018.1"/>
</dbReference>
<feature type="transmembrane region" description="Helical" evidence="10">
    <location>
        <begin position="184"/>
        <end position="202"/>
    </location>
</feature>
<feature type="transmembrane region" description="Helical" evidence="10">
    <location>
        <begin position="6"/>
        <end position="26"/>
    </location>
</feature>
<dbReference type="Proteomes" id="UP000440096">
    <property type="component" value="Unassembled WGS sequence"/>
</dbReference>
<feature type="transmembrane region" description="Helical" evidence="10">
    <location>
        <begin position="370"/>
        <end position="388"/>
    </location>
</feature>
<dbReference type="GO" id="GO:0005886">
    <property type="term" value="C:plasma membrane"/>
    <property type="evidence" value="ECO:0007669"/>
    <property type="project" value="UniProtKB-SubCell"/>
</dbReference>
<keyword evidence="6" id="KW-0769">Symport</keyword>
<sequence>MSGKAVALILFTVLVVVGMVLTYLAGRRTRTAGEFWAAGGAISPARNAIATLGDFMSGSALLGGIGLMFLVGYDALFYLVLPLLAWIPIMLLVAERLRNLGEYTLTDVLVRRFRSGSFRIVLAISTLVITGFYLLAQLVVAGNLFALLSGMNYTAAVVLTGVIMVLYVAIGGMHGATVIQVVKAVLLLTVLFGLSVLLLVRFGGDIGGMVSKATAPNGGMDPLKPGNLLKSPWNMLSVSLAATFGVAGLPHVMMRFFTVRDAVHARRSVTMTVAMITVASVLIAFVGLGASALLRPETKQLAATGGNLVTPRLAEALGGATTLGIVSAIAFATVVAVVSGLLVNASSAVVRDIWSQFGRARSSDREVGRGRIATVAIGILVVAVAVALGPGFNATVLVTLAFGIAASTNVPVLLFTLTWRRFTKTGAITGVLTGLTSSVVLMLLGPTLWPGSHPPISLSDPTLIALPLGIIGCVAGTLLSRRQAAGEFEEIQIESELGRRSVPAHAD</sequence>
<keyword evidence="5 10" id="KW-0812">Transmembrane</keyword>
<comment type="similarity">
    <text evidence="2 9">Belongs to the sodium:solute symporter (SSF) (TC 2.A.21) family.</text>
</comment>
<reference evidence="11 12" key="1">
    <citation type="submission" date="2019-11" db="EMBL/GenBank/DDBJ databases">
        <title>Draft genome of Amycolatopsis RM579.</title>
        <authorList>
            <person name="Duangmal K."/>
            <person name="Mingma R."/>
        </authorList>
    </citation>
    <scope>NUCLEOTIDE SEQUENCE [LARGE SCALE GENOMIC DNA]</scope>
    <source>
        <strain evidence="11 12">RM579</strain>
    </source>
</reference>
<evidence type="ECO:0000256" key="5">
    <source>
        <dbReference type="ARBA" id="ARBA00022692"/>
    </source>
</evidence>
<feature type="transmembrane region" description="Helical" evidence="10">
    <location>
        <begin position="75"/>
        <end position="94"/>
    </location>
</feature>
<evidence type="ECO:0000256" key="3">
    <source>
        <dbReference type="ARBA" id="ARBA00022448"/>
    </source>
</evidence>
<feature type="transmembrane region" description="Helical" evidence="10">
    <location>
        <begin position="325"/>
        <end position="350"/>
    </location>
</feature>
<evidence type="ECO:0000256" key="6">
    <source>
        <dbReference type="ARBA" id="ARBA00022847"/>
    </source>
</evidence>
<dbReference type="Pfam" id="PF00474">
    <property type="entry name" value="SSF"/>
    <property type="match status" value="1"/>
</dbReference>
<dbReference type="InterPro" id="IPR038377">
    <property type="entry name" value="Na/Glc_symporter_sf"/>
</dbReference>
<comment type="subcellular location">
    <subcellularLocation>
        <location evidence="1">Cell membrane</location>
        <topology evidence="1">Multi-pass membrane protein</topology>
    </subcellularLocation>
</comment>
<comment type="caution">
    <text evidence="11">The sequence shown here is derived from an EMBL/GenBank/DDBJ whole genome shotgun (WGS) entry which is preliminary data.</text>
</comment>
<evidence type="ECO:0000313" key="11">
    <source>
        <dbReference type="EMBL" id="MTD55154.1"/>
    </source>
</evidence>
<dbReference type="Gene3D" id="1.20.1730.10">
    <property type="entry name" value="Sodium/glucose cotransporter"/>
    <property type="match status" value="1"/>
</dbReference>
<feature type="transmembrane region" description="Helical" evidence="10">
    <location>
        <begin position="427"/>
        <end position="449"/>
    </location>
</feature>
<evidence type="ECO:0000256" key="2">
    <source>
        <dbReference type="ARBA" id="ARBA00006434"/>
    </source>
</evidence>
<evidence type="ECO:0000256" key="10">
    <source>
        <dbReference type="SAM" id="Phobius"/>
    </source>
</evidence>
<protein>
    <submittedName>
        <fullName evidence="11">Cation acetate symporter</fullName>
    </submittedName>
</protein>
<dbReference type="PANTHER" id="PTHR48086">
    <property type="entry name" value="SODIUM/PROLINE SYMPORTER-RELATED"/>
    <property type="match status" value="1"/>
</dbReference>